<feature type="region of interest" description="Disordered" evidence="3">
    <location>
        <begin position="1"/>
        <end position="28"/>
    </location>
</feature>
<dbReference type="GO" id="GO:0016020">
    <property type="term" value="C:membrane"/>
    <property type="evidence" value="ECO:0007669"/>
    <property type="project" value="UniProtKB-SubCell"/>
</dbReference>
<keyword evidence="5" id="KW-1185">Reference proteome</keyword>
<reference evidence="4 5" key="1">
    <citation type="journal article" date="2018" name="Mol. Genet. Genomics">
        <title>The red deer Cervus elaphus genome CerEla1.0: sequencing, annotating, genes, and chromosomes.</title>
        <authorList>
            <person name="Bana N.A."/>
            <person name="Nyiri A."/>
            <person name="Nagy J."/>
            <person name="Frank K."/>
            <person name="Nagy T."/>
            <person name="Steger V."/>
            <person name="Schiller M."/>
            <person name="Lakatos P."/>
            <person name="Sugar L."/>
            <person name="Horn P."/>
            <person name="Barta E."/>
            <person name="Orosz L."/>
        </authorList>
    </citation>
    <scope>NUCLEOTIDE SEQUENCE [LARGE SCALE GENOMIC DNA]</scope>
    <source>
        <strain evidence="4">Hungarian</strain>
    </source>
</reference>
<dbReference type="GO" id="GO:0005509">
    <property type="term" value="F:calcium ion binding"/>
    <property type="evidence" value="ECO:0007669"/>
    <property type="project" value="InterPro"/>
</dbReference>
<comment type="subcellular location">
    <subcellularLocation>
        <location evidence="1">Membrane</location>
    </subcellularLocation>
</comment>
<gene>
    <name evidence="4" type="ORF">Celaphus_00003687</name>
</gene>
<evidence type="ECO:0000256" key="2">
    <source>
        <dbReference type="ARBA" id="ARBA00023136"/>
    </source>
</evidence>
<accession>A0A212D1M7</accession>
<dbReference type="CDD" id="cd11304">
    <property type="entry name" value="Cadherin_repeat"/>
    <property type="match status" value="1"/>
</dbReference>
<evidence type="ECO:0000313" key="4">
    <source>
        <dbReference type="EMBL" id="OWK12076.1"/>
    </source>
</evidence>
<sequence length="98" mass="10361">MSPSQLLTKVSHHSPPEEASGSTAAGGVNNVPVFPQALYMVHVDANSPPGTPIAQVCISHPNLGPSGRISCSTVTDSNNSSKFELMQNTKSRLFLVTW</sequence>
<name>A0A212D1M7_CEREH</name>
<organism evidence="4 5">
    <name type="scientific">Cervus elaphus hippelaphus</name>
    <name type="common">European red deer</name>
    <dbReference type="NCBI Taxonomy" id="46360"/>
    <lineage>
        <taxon>Eukaryota</taxon>
        <taxon>Metazoa</taxon>
        <taxon>Chordata</taxon>
        <taxon>Craniata</taxon>
        <taxon>Vertebrata</taxon>
        <taxon>Euteleostomi</taxon>
        <taxon>Mammalia</taxon>
        <taxon>Eutheria</taxon>
        <taxon>Laurasiatheria</taxon>
        <taxon>Artiodactyla</taxon>
        <taxon>Ruminantia</taxon>
        <taxon>Pecora</taxon>
        <taxon>Cervidae</taxon>
        <taxon>Cervinae</taxon>
        <taxon>Cervus</taxon>
    </lineage>
</organism>
<protein>
    <submittedName>
        <fullName evidence="4">Uncharacterized protein</fullName>
    </submittedName>
</protein>
<evidence type="ECO:0000313" key="5">
    <source>
        <dbReference type="Proteomes" id="UP000242450"/>
    </source>
</evidence>
<proteinExistence type="predicted"/>
<evidence type="ECO:0000256" key="3">
    <source>
        <dbReference type="SAM" id="MobiDB-lite"/>
    </source>
</evidence>
<evidence type="ECO:0000256" key="1">
    <source>
        <dbReference type="ARBA" id="ARBA00004370"/>
    </source>
</evidence>
<dbReference type="InterPro" id="IPR015919">
    <property type="entry name" value="Cadherin-like_sf"/>
</dbReference>
<dbReference type="AlphaFoldDB" id="A0A212D1M7"/>
<dbReference type="EMBL" id="MKHE01000009">
    <property type="protein sequence ID" value="OWK12076.1"/>
    <property type="molecule type" value="Genomic_DNA"/>
</dbReference>
<keyword evidence="2" id="KW-0472">Membrane</keyword>
<comment type="caution">
    <text evidence="4">The sequence shown here is derived from an EMBL/GenBank/DDBJ whole genome shotgun (WGS) entry which is preliminary data.</text>
</comment>
<dbReference type="Gene3D" id="2.60.40.60">
    <property type="entry name" value="Cadherins"/>
    <property type="match status" value="1"/>
</dbReference>
<dbReference type="Proteomes" id="UP000242450">
    <property type="component" value="Chromosome 9"/>
</dbReference>
<dbReference type="SUPFAM" id="SSF49313">
    <property type="entry name" value="Cadherin-like"/>
    <property type="match status" value="1"/>
</dbReference>